<dbReference type="PANTHER" id="PTHR10039:SF17">
    <property type="entry name" value="FUNGAL STAND N-TERMINAL GOODBYE DOMAIN-CONTAINING PROTEIN-RELATED"/>
    <property type="match status" value="1"/>
</dbReference>
<dbReference type="Proteomes" id="UP000801864">
    <property type="component" value="Unassembled WGS sequence"/>
</dbReference>
<evidence type="ECO:0000256" key="1">
    <source>
        <dbReference type="ARBA" id="ARBA00022737"/>
    </source>
</evidence>
<evidence type="ECO:0000313" key="4">
    <source>
        <dbReference type="EMBL" id="KAF3060248.1"/>
    </source>
</evidence>
<evidence type="ECO:0000256" key="2">
    <source>
        <dbReference type="SAM" id="Coils"/>
    </source>
</evidence>
<accession>A0A9P5C7F8</accession>
<keyword evidence="1" id="KW-0677">Repeat</keyword>
<name>A0A9P5C7F8_9HYPO</name>
<dbReference type="Gene3D" id="3.40.50.300">
    <property type="entry name" value="P-loop containing nucleotide triphosphate hydrolases"/>
    <property type="match status" value="1"/>
</dbReference>
<sequence>MEITGTIKTTIDLLKFLKNVVDFIKRVTSKTKMDEVAREIKADLSHVQSFLLNIKRRQERLPMTDQDQILQGLIKDIESRIKKIQEVLKELDASHKGHGRVLKRGRLVLGCFEKDLKNHGEKLDRLKQSLEDHMRDLEAQHKTFSQNLDQVYERFSFSLPSLRGRRLDGTLEWIKEHTLFRHWRGMPQIQDGQSTPSALPIANDTNPEGRVLIISGVVGCGKSVLAAYVVNVLKKEHPTLFFSFSTDFRDQRSTRTLLRALLSQTFQILPSERQRHHLSGLLDKTKSLNEPDYLIGMVVELAKEVESELYVIIDGIDESEDDWNQSSPGPLDHMETLLKANARMRLLLFGRRSSLRGALTRWSSEIELTSDRIKNDIKSFIASELKTCQLIERTRRDEIQKVLESKSANMYLWIKYIFIDLRTAGSEREIEEALNRRPDDLDRHYSRMLSSIMMKHKGESVRKRSKDLFALIIGASRPFTMVELLRAHAFALPLSRHASGYQANLLKPESVIEACGDFISVEDGVVQLVHTSMREFFLRPSHLWERMDEYDVEFFRLEHQDCHRMLGLSCLTYMKCMDGQTQTGSDQMEESINDNKFVNYASHHLFSHLLESNIALQDESLQIFELLKSGNASVLANMILKKEDESNRHIPIQFWDDACHFLGAWSYSDTHVRRALGSLPDVEQESISDLAAEYQDSEQLSRSFLHQLADYYDDNGSGAYGSDVGREAAQNGKRKGEGLVGASSLTANTHRLTSRAQDNMSVIMKNLPIGSLIGTMIQTRDLLIINPIDTVMTALASSIKKMSFFTLMLVGTYTSNVLCREKQALEIFQTALQRVIREKGTRTAWARIWVGNTSKRLDAEVHYREAIKILHASHMNPIRECLYLVAMGNLIRHKLHFGGRECLADLATQFNRVAVRCTTASDPGSGSHAGFLRDQCYRIIKSIPDLQRMKIEVVLEVAKRYDSKDLYEDLDELLWPFVDGTVSTSAINRRSFSEILGLWANAKAALGEEDVAIDTITCAKKRVSKIFLDAVRLHLARLFYNAGRFELAQKELSKMKLSEWFRSCVYDGDDDDDDFDITVDTLLGTYSRLGQAKKVSQILDEIVLAQGYIQGTSRVSSVVSPLLAHGLFSNSQELILKIMPKILANCQFDNAKKLNLYEALAFSARLQNGHEAKTASYNYYKECVKFAGEKLLDSDLTRVLIGMGAACVAASKPKEASTIFRKLAGNYLRTQYYRHFFLALACQQDGNSMEYHRLLSKVVSILCRSSLIRNSLEFDEQANRGSLHRLDEEEGVVLTTAYICLADASDTYTDSESAGHYRILALEVLQKKFASSLDPNSCPRMEDVSRWTSRWARSCQEYLNGSSNGRERSKDLPEMFPFEVWWGPDVGTDYFKHFDCSV</sequence>
<keyword evidence="2" id="KW-0175">Coiled coil</keyword>
<keyword evidence="5" id="KW-1185">Reference proteome</keyword>
<organism evidence="4 5">
    <name type="scientific">Trichoderma lentiforme</name>
    <dbReference type="NCBI Taxonomy" id="1567552"/>
    <lineage>
        <taxon>Eukaryota</taxon>
        <taxon>Fungi</taxon>
        <taxon>Dikarya</taxon>
        <taxon>Ascomycota</taxon>
        <taxon>Pezizomycotina</taxon>
        <taxon>Sordariomycetes</taxon>
        <taxon>Hypocreomycetidae</taxon>
        <taxon>Hypocreales</taxon>
        <taxon>Hypocreaceae</taxon>
        <taxon>Trichoderma</taxon>
    </lineage>
</organism>
<feature type="coiled-coil region" evidence="2">
    <location>
        <begin position="74"/>
        <end position="154"/>
    </location>
</feature>
<feature type="domain" description="Nephrocystin 3-like N-terminal" evidence="3">
    <location>
        <begin position="206"/>
        <end position="351"/>
    </location>
</feature>
<comment type="caution">
    <text evidence="4">The sequence shown here is derived from an EMBL/GenBank/DDBJ whole genome shotgun (WGS) entry which is preliminary data.</text>
</comment>
<reference evidence="4 5" key="1">
    <citation type="submission" date="2018-06" db="EMBL/GenBank/DDBJ databases">
        <title>Genome analysis of cellulolytic fungus Trichoderma lentiforme CFAM-422.</title>
        <authorList>
            <person name="Steindorff A.S."/>
            <person name="Formighieri E.F."/>
            <person name="Midorikawa G.E.O."/>
            <person name="Tamietti M.S."/>
            <person name="Ramos E.Z."/>
            <person name="Silva A.S."/>
            <person name="Bon E.P.S."/>
            <person name="Mendes T.D."/>
            <person name="Damaso M.C.T."/>
            <person name="Favaro L.C.L."/>
        </authorList>
    </citation>
    <scope>NUCLEOTIDE SEQUENCE [LARGE SCALE GENOMIC DNA]</scope>
    <source>
        <strain evidence="4 5">CFAM-422</strain>
    </source>
</reference>
<dbReference type="SUPFAM" id="SSF52540">
    <property type="entry name" value="P-loop containing nucleoside triphosphate hydrolases"/>
    <property type="match status" value="1"/>
</dbReference>
<dbReference type="Pfam" id="PF24883">
    <property type="entry name" value="NPHP3_N"/>
    <property type="match status" value="1"/>
</dbReference>
<dbReference type="EMBL" id="QLNT01000024">
    <property type="protein sequence ID" value="KAF3060248.1"/>
    <property type="molecule type" value="Genomic_DNA"/>
</dbReference>
<proteinExistence type="predicted"/>
<evidence type="ECO:0000259" key="3">
    <source>
        <dbReference type="Pfam" id="PF24883"/>
    </source>
</evidence>
<dbReference type="PANTHER" id="PTHR10039">
    <property type="entry name" value="AMELOGENIN"/>
    <property type="match status" value="1"/>
</dbReference>
<gene>
    <name evidence="4" type="ORF">CFAM422_011480</name>
</gene>
<evidence type="ECO:0000313" key="5">
    <source>
        <dbReference type="Proteomes" id="UP000801864"/>
    </source>
</evidence>
<dbReference type="InterPro" id="IPR056884">
    <property type="entry name" value="NPHP3-like_N"/>
</dbReference>
<protein>
    <recommendedName>
        <fullName evidence="3">Nephrocystin 3-like N-terminal domain-containing protein</fullName>
    </recommendedName>
</protein>
<dbReference type="InterPro" id="IPR027417">
    <property type="entry name" value="P-loop_NTPase"/>
</dbReference>